<keyword evidence="2" id="KW-0521">NADP</keyword>
<dbReference type="PANTHER" id="PTHR43618:SF13">
    <property type="entry name" value="CHAIN DEHYDROGENASE, PUTATIVE (AFU_ORTHOLOGUE AFUA_1G17650)-RELATED"/>
    <property type="match status" value="1"/>
</dbReference>
<comment type="similarity">
    <text evidence="1">Belongs to the short-chain dehydrogenases/reductases (SDR) family.</text>
</comment>
<proteinExistence type="inferred from homology"/>
<evidence type="ECO:0000313" key="5">
    <source>
        <dbReference type="Proteomes" id="UP000500882"/>
    </source>
</evidence>
<dbReference type="Gene3D" id="3.40.50.720">
    <property type="entry name" value="NAD(P)-binding Rossmann-like Domain"/>
    <property type="match status" value="1"/>
</dbReference>
<name>A0A679HSW8_BACT4</name>
<dbReference type="InterPro" id="IPR002347">
    <property type="entry name" value="SDR_fam"/>
</dbReference>
<keyword evidence="3" id="KW-0560">Oxidoreductase</keyword>
<dbReference type="InterPro" id="IPR052178">
    <property type="entry name" value="Sec_Metab_Biosynth_SDR"/>
</dbReference>
<evidence type="ECO:0000256" key="3">
    <source>
        <dbReference type="ARBA" id="ARBA00023002"/>
    </source>
</evidence>
<dbReference type="GO" id="GO:0016491">
    <property type="term" value="F:oxidoreductase activity"/>
    <property type="evidence" value="ECO:0007669"/>
    <property type="project" value="UniProtKB-KW"/>
</dbReference>
<dbReference type="EMBL" id="AP022660">
    <property type="protein sequence ID" value="BCA51748.1"/>
    <property type="molecule type" value="Genomic_DNA"/>
</dbReference>
<dbReference type="SUPFAM" id="SSF51735">
    <property type="entry name" value="NAD(P)-binding Rossmann-fold domains"/>
    <property type="match status" value="1"/>
</dbReference>
<dbReference type="CDD" id="cd05233">
    <property type="entry name" value="SDR_c"/>
    <property type="match status" value="1"/>
</dbReference>
<sequence>MTMKYAVVTGGTSGMGLGVAKMLLSKGYYVFATYVGSDFTEKIENFEALKIDQTNRIEVYKFIDYVKSKTDHLDCLHCNAGISIRKSFTEYEDKDWDAMMEVAVNSHYIICREFFPIIPPGSRILFTGSQMGVDPHAMVLAYGVTKSAVHALCKNLVKEFEGTGTTINTVVPGFVETPWQKEKPEDIKQNIYKKTAIHRFATIDEIVDAFRFCIDNPFVNGSLIEVNGGYNYK</sequence>
<dbReference type="RefSeq" id="WP_232080061.1">
    <property type="nucleotide sequence ID" value="NZ_AP022660.1"/>
</dbReference>
<dbReference type="Pfam" id="PF00106">
    <property type="entry name" value="adh_short"/>
    <property type="match status" value="1"/>
</dbReference>
<protein>
    <submittedName>
        <fullName evidence="4">Beta-ketoacyl-ACP reductase</fullName>
    </submittedName>
</protein>
<accession>A0A679HSW8</accession>
<gene>
    <name evidence="4" type="primary">fabG-2</name>
    <name evidence="4" type="ORF">BatF92_36900</name>
</gene>
<evidence type="ECO:0000256" key="1">
    <source>
        <dbReference type="ARBA" id="ARBA00006484"/>
    </source>
</evidence>
<dbReference type="InterPro" id="IPR036291">
    <property type="entry name" value="NAD(P)-bd_dom_sf"/>
</dbReference>
<dbReference type="PRINTS" id="PR00081">
    <property type="entry name" value="GDHRDH"/>
</dbReference>
<evidence type="ECO:0000256" key="2">
    <source>
        <dbReference type="ARBA" id="ARBA00022857"/>
    </source>
</evidence>
<dbReference type="Proteomes" id="UP000500882">
    <property type="component" value="Chromosome"/>
</dbReference>
<reference evidence="4 5" key="1">
    <citation type="submission" date="2020-02" db="EMBL/GenBank/DDBJ databases">
        <title>Whole-genome sequencing and comparative analysis of the genomes of Bacteroides thetaiotaomicron and Escherichia coli isolated from a healthy resident in Vietnam.</title>
        <authorList>
            <person name="Mohsin M."/>
            <person name="Tanaka K."/>
            <person name="Kawahara R."/>
            <person name="Kondo S."/>
            <person name="Noguchi H."/>
            <person name="Motooka D."/>
            <person name="Nakamura S."/>
            <person name="Khong D.T."/>
            <person name="Nguyen T.N."/>
            <person name="Tran H.T."/>
            <person name="Yamamoto Y."/>
        </authorList>
    </citation>
    <scope>NUCLEOTIDE SEQUENCE [LARGE SCALE GENOMIC DNA]</scope>
    <source>
        <strain evidence="4 5">F9-2</strain>
    </source>
</reference>
<organism evidence="4 5">
    <name type="scientific">Bacteroides thetaiotaomicron</name>
    <dbReference type="NCBI Taxonomy" id="818"/>
    <lineage>
        <taxon>Bacteria</taxon>
        <taxon>Pseudomonadati</taxon>
        <taxon>Bacteroidota</taxon>
        <taxon>Bacteroidia</taxon>
        <taxon>Bacteroidales</taxon>
        <taxon>Bacteroidaceae</taxon>
        <taxon>Bacteroides</taxon>
    </lineage>
</organism>
<evidence type="ECO:0000313" key="4">
    <source>
        <dbReference type="EMBL" id="BCA51748.1"/>
    </source>
</evidence>
<dbReference type="AlphaFoldDB" id="A0A679HSW8"/>
<dbReference type="PANTHER" id="PTHR43618">
    <property type="entry name" value="7-ALPHA-HYDROXYSTEROID DEHYDROGENASE"/>
    <property type="match status" value="1"/>
</dbReference>